<reference evidence="3" key="1">
    <citation type="submission" date="2021-02" db="EMBL/GenBank/DDBJ databases">
        <authorList>
            <person name="Nowell W R."/>
        </authorList>
    </citation>
    <scope>NUCLEOTIDE SEQUENCE</scope>
</reference>
<dbReference type="EMBL" id="CAJNYV010000005">
    <property type="protein sequence ID" value="CAF3317731.1"/>
    <property type="molecule type" value="Genomic_DNA"/>
</dbReference>
<evidence type="ECO:0000313" key="4">
    <source>
        <dbReference type="Proteomes" id="UP000663838"/>
    </source>
</evidence>
<evidence type="ECO:0000313" key="2">
    <source>
        <dbReference type="EMBL" id="CAF3317731.1"/>
    </source>
</evidence>
<organism evidence="3 4">
    <name type="scientific">Rotaria socialis</name>
    <dbReference type="NCBI Taxonomy" id="392032"/>
    <lineage>
        <taxon>Eukaryota</taxon>
        <taxon>Metazoa</taxon>
        <taxon>Spiralia</taxon>
        <taxon>Gnathifera</taxon>
        <taxon>Rotifera</taxon>
        <taxon>Eurotatoria</taxon>
        <taxon>Bdelloidea</taxon>
        <taxon>Philodinida</taxon>
        <taxon>Philodinidae</taxon>
        <taxon>Rotaria</taxon>
    </lineage>
</organism>
<dbReference type="Proteomes" id="UP000663865">
    <property type="component" value="Unassembled WGS sequence"/>
</dbReference>
<dbReference type="SUPFAM" id="SSF52540">
    <property type="entry name" value="P-loop containing nucleoside triphosphate hydrolases"/>
    <property type="match status" value="1"/>
</dbReference>
<evidence type="ECO:0000259" key="1">
    <source>
        <dbReference type="Pfam" id="PF00350"/>
    </source>
</evidence>
<protein>
    <recommendedName>
        <fullName evidence="1">Dynamin N-terminal domain-containing protein</fullName>
    </recommendedName>
</protein>
<dbReference type="Gene3D" id="3.40.50.300">
    <property type="entry name" value="P-loop containing nucleotide triphosphate hydrolases"/>
    <property type="match status" value="1"/>
</dbReference>
<evidence type="ECO:0000313" key="3">
    <source>
        <dbReference type="EMBL" id="CAF4847893.1"/>
    </source>
</evidence>
<comment type="caution">
    <text evidence="3">The sequence shown here is derived from an EMBL/GenBank/DDBJ whole genome shotgun (WGS) entry which is preliminary data.</text>
</comment>
<dbReference type="EMBL" id="CAJOBS010003171">
    <property type="protein sequence ID" value="CAF4847893.1"/>
    <property type="molecule type" value="Genomic_DNA"/>
</dbReference>
<dbReference type="Proteomes" id="UP000663838">
    <property type="component" value="Unassembled WGS sequence"/>
</dbReference>
<name>A0A821RXE9_9BILA</name>
<proteinExistence type="predicted"/>
<dbReference type="InterPro" id="IPR045063">
    <property type="entry name" value="Dynamin_N"/>
</dbReference>
<dbReference type="AlphaFoldDB" id="A0A821RXE9"/>
<sequence length="250" mass="27851">MNTAVRTAVDTFSGMILSPSVAENLHNQTLQALRLVENNLSDEIKSVEKLELRMAIIGTMKAGKSTILNGIMGYDLLPSRNTAMTTLPTEILFSQHTEQPELILKSELISTIDEISRKLQLKSSDCNLSTRLRNEQDLMIVMQHISANKHITLELVTCGQSKIVDSLKYINDVVRISIMLNIESSINSTWIPRLKVPLRHSTSIPQGEFIIVDTPGPNDSNLTAHLRQIVISELQKAALILSNRIETITN</sequence>
<feature type="domain" description="Dynamin N-terminal" evidence="1">
    <location>
        <begin position="55"/>
        <end position="241"/>
    </location>
</feature>
<accession>A0A821RXE9</accession>
<dbReference type="InterPro" id="IPR027417">
    <property type="entry name" value="P-loop_NTPase"/>
</dbReference>
<dbReference type="Pfam" id="PF00350">
    <property type="entry name" value="Dynamin_N"/>
    <property type="match status" value="1"/>
</dbReference>
<gene>
    <name evidence="2" type="ORF">KIK155_LOCUS189</name>
    <name evidence="3" type="ORF">TOA249_LOCUS26636</name>
</gene>